<accession>A0A5B0N8K6</accession>
<evidence type="ECO:0000313" key="4">
    <source>
        <dbReference type="Proteomes" id="UP000324748"/>
    </source>
</evidence>
<dbReference type="Proteomes" id="UP000325313">
    <property type="component" value="Unassembled WGS sequence"/>
</dbReference>
<organism evidence="2 4">
    <name type="scientific">Puccinia graminis f. sp. tritici</name>
    <dbReference type="NCBI Taxonomy" id="56615"/>
    <lineage>
        <taxon>Eukaryota</taxon>
        <taxon>Fungi</taxon>
        <taxon>Dikarya</taxon>
        <taxon>Basidiomycota</taxon>
        <taxon>Pucciniomycotina</taxon>
        <taxon>Pucciniomycetes</taxon>
        <taxon>Pucciniales</taxon>
        <taxon>Pucciniaceae</taxon>
        <taxon>Puccinia</taxon>
    </lineage>
</organism>
<keyword evidence="4" id="KW-1185">Reference proteome</keyword>
<dbReference type="Proteomes" id="UP000324748">
    <property type="component" value="Unassembled WGS sequence"/>
</dbReference>
<dbReference type="EMBL" id="VDEP01000036">
    <property type="protein sequence ID" value="KAA1136049.1"/>
    <property type="molecule type" value="Genomic_DNA"/>
</dbReference>
<comment type="caution">
    <text evidence="2">The sequence shown here is derived from an EMBL/GenBank/DDBJ whole genome shotgun (WGS) entry which is preliminary data.</text>
</comment>
<keyword evidence="1" id="KW-1133">Transmembrane helix</keyword>
<feature type="transmembrane region" description="Helical" evidence="1">
    <location>
        <begin position="6"/>
        <end position="24"/>
    </location>
</feature>
<protein>
    <submittedName>
        <fullName evidence="2">Uncharacterized protein</fullName>
    </submittedName>
</protein>
<gene>
    <name evidence="2" type="ORF">PGT21_013653</name>
    <name evidence="3" type="ORF">PGTUg99_024966</name>
</gene>
<name>A0A5B0N8K6_PUCGR</name>
<evidence type="ECO:0000256" key="1">
    <source>
        <dbReference type="SAM" id="Phobius"/>
    </source>
</evidence>
<evidence type="ECO:0000313" key="3">
    <source>
        <dbReference type="EMBL" id="KAA1136049.1"/>
    </source>
</evidence>
<reference evidence="4 5" key="1">
    <citation type="submission" date="2019-05" db="EMBL/GenBank/DDBJ databases">
        <title>Emergence of the Ug99 lineage of the wheat stem rust pathogen through somatic hybridization.</title>
        <authorList>
            <person name="Li F."/>
            <person name="Upadhyaya N.M."/>
            <person name="Sperschneider J."/>
            <person name="Matny O."/>
            <person name="Nguyen-Phuc H."/>
            <person name="Mago R."/>
            <person name="Raley C."/>
            <person name="Miller M.E."/>
            <person name="Silverstein K.A.T."/>
            <person name="Henningsen E."/>
            <person name="Hirsch C.D."/>
            <person name="Visser B."/>
            <person name="Pretorius Z.A."/>
            <person name="Steffenson B.J."/>
            <person name="Schwessinger B."/>
            <person name="Dodds P.N."/>
            <person name="Figueroa M."/>
        </authorList>
    </citation>
    <scope>NUCLEOTIDE SEQUENCE [LARGE SCALE GENOMIC DNA]</scope>
    <source>
        <strain evidence="2">21-0</strain>
        <strain evidence="3 5">Ug99</strain>
    </source>
</reference>
<proteinExistence type="predicted"/>
<keyword evidence="1" id="KW-0472">Membrane</keyword>
<sequence length="89" mass="9757">MASLPYTCKMVLISLYLFGFLMWVDCRPMSPQKIAGQHTASMHAIRSPSGGAPIASSDRTVQHIPSGQLTPGTHYDVPICEADHGFHCW</sequence>
<keyword evidence="1" id="KW-0812">Transmembrane</keyword>
<dbReference type="EMBL" id="VSWC01000106">
    <property type="protein sequence ID" value="KAA1085637.1"/>
    <property type="molecule type" value="Genomic_DNA"/>
</dbReference>
<evidence type="ECO:0000313" key="2">
    <source>
        <dbReference type="EMBL" id="KAA1085637.1"/>
    </source>
</evidence>
<dbReference type="AlphaFoldDB" id="A0A5B0N8K6"/>
<evidence type="ECO:0000313" key="5">
    <source>
        <dbReference type="Proteomes" id="UP000325313"/>
    </source>
</evidence>